<protein>
    <recommendedName>
        <fullName evidence="6">Putative tRNA (cytidine(34)-2'-O)-methyltransferase</fullName>
        <ecNumber evidence="6">2.1.1.207</ecNumber>
    </recommendedName>
    <alternativeName>
        <fullName evidence="6">tRNA (cytidine/uridine-2'-O-)-methyltransferase</fullName>
    </alternativeName>
</protein>
<keyword evidence="5 6" id="KW-0819">tRNA processing</keyword>
<dbReference type="GO" id="GO:0005737">
    <property type="term" value="C:cytoplasm"/>
    <property type="evidence" value="ECO:0007669"/>
    <property type="project" value="UniProtKB-SubCell"/>
</dbReference>
<dbReference type="CDD" id="cd18094">
    <property type="entry name" value="SpoU-like_TrmL"/>
    <property type="match status" value="1"/>
</dbReference>
<evidence type="ECO:0000256" key="2">
    <source>
        <dbReference type="ARBA" id="ARBA00022603"/>
    </source>
</evidence>
<evidence type="ECO:0000256" key="6">
    <source>
        <dbReference type="HAMAP-Rule" id="MF_01885"/>
    </source>
</evidence>
<evidence type="ECO:0000256" key="7">
    <source>
        <dbReference type="PIRSR" id="PIRSR029256-1"/>
    </source>
</evidence>
<dbReference type="RefSeq" id="WP_232536355.1">
    <property type="nucleotide sequence ID" value="NZ_AP021861.1"/>
</dbReference>
<accession>A0A5K7X9U6</accession>
<comment type="function">
    <text evidence="6">Could methylate the ribose at the nucleotide 34 wobble position in tRNA.</text>
</comment>
<evidence type="ECO:0000313" key="9">
    <source>
        <dbReference type="EMBL" id="BBO32632.1"/>
    </source>
</evidence>
<sequence>MASDDQPSAPADDAAGPKYVPRMHIVLFQPEIPYNTGSVGRTCVAVAAKLWLVRPLGFRVDDYYLRRAGLDYWQHLEWEVVDDWEALVAALPVERHWYFTKFGQQNYTSAEFAEGDVLVFGRESQGLPPEIVAGRQERCLRIPTRPEVRSLNLSNSAAIAMYEALRQWDG</sequence>
<dbReference type="AlphaFoldDB" id="A0A5K7X9U6"/>
<dbReference type="EMBL" id="AP021861">
    <property type="protein sequence ID" value="BBO32632.1"/>
    <property type="molecule type" value="Genomic_DNA"/>
</dbReference>
<dbReference type="PANTHER" id="PTHR42971">
    <property type="entry name" value="TRNA (CYTIDINE(34)-2'-O)-METHYLTRANSFERASE"/>
    <property type="match status" value="1"/>
</dbReference>
<comment type="catalytic activity">
    <reaction evidence="6">
        <text>5-carboxymethylaminomethyluridine(34) in tRNA(Leu) + S-adenosyl-L-methionine = 5-carboxymethylaminomethyl-2'-O-methyluridine(34) in tRNA(Leu) + S-adenosyl-L-homocysteine + H(+)</text>
        <dbReference type="Rhea" id="RHEA:43088"/>
        <dbReference type="Rhea" id="RHEA-COMP:10333"/>
        <dbReference type="Rhea" id="RHEA-COMP:10334"/>
        <dbReference type="ChEBI" id="CHEBI:15378"/>
        <dbReference type="ChEBI" id="CHEBI:57856"/>
        <dbReference type="ChEBI" id="CHEBI:59789"/>
        <dbReference type="ChEBI" id="CHEBI:74508"/>
        <dbReference type="ChEBI" id="CHEBI:74511"/>
        <dbReference type="EC" id="2.1.1.207"/>
    </reaction>
</comment>
<dbReference type="GO" id="GO:0141098">
    <property type="term" value="F:tRNA (cytidine(34)-2'-O)-methyltransferase activity"/>
    <property type="evidence" value="ECO:0007669"/>
    <property type="project" value="RHEA"/>
</dbReference>
<organism evidence="9 10">
    <name type="scientific">Lacipirellula parvula</name>
    <dbReference type="NCBI Taxonomy" id="2650471"/>
    <lineage>
        <taxon>Bacteria</taxon>
        <taxon>Pseudomonadati</taxon>
        <taxon>Planctomycetota</taxon>
        <taxon>Planctomycetia</taxon>
        <taxon>Pirellulales</taxon>
        <taxon>Lacipirellulaceae</taxon>
        <taxon>Lacipirellula</taxon>
    </lineage>
</organism>
<dbReference type="InterPro" id="IPR029028">
    <property type="entry name" value="Alpha/beta_knot_MTases"/>
</dbReference>
<dbReference type="HAMAP" id="MF_01885">
    <property type="entry name" value="tRNA_methyltr_TrmL"/>
    <property type="match status" value="1"/>
</dbReference>
<dbReference type="InterPro" id="IPR001537">
    <property type="entry name" value="SpoU_MeTrfase"/>
</dbReference>
<keyword evidence="2 6" id="KW-0489">Methyltransferase</keyword>
<name>A0A5K7X9U6_9BACT</name>
<evidence type="ECO:0000259" key="8">
    <source>
        <dbReference type="Pfam" id="PF00588"/>
    </source>
</evidence>
<keyword evidence="4 6" id="KW-0949">S-adenosyl-L-methionine</keyword>
<dbReference type="Gene3D" id="3.40.1280.10">
    <property type="match status" value="1"/>
</dbReference>
<dbReference type="FunFam" id="3.40.1280.10:FF:000002">
    <property type="entry name" value="Peptidylprolyl isomerase"/>
    <property type="match status" value="1"/>
</dbReference>
<feature type="domain" description="tRNA/rRNA methyltransferase SpoU type" evidence="8">
    <location>
        <begin position="23"/>
        <end position="162"/>
    </location>
</feature>
<dbReference type="Pfam" id="PF00588">
    <property type="entry name" value="SpoU_methylase"/>
    <property type="match status" value="1"/>
</dbReference>
<feature type="binding site" evidence="6 7">
    <location>
        <position position="150"/>
    </location>
    <ligand>
        <name>S-adenosyl-L-methionine</name>
        <dbReference type="ChEBI" id="CHEBI:59789"/>
    </ligand>
</feature>
<dbReference type="PANTHER" id="PTHR42971:SF1">
    <property type="entry name" value="TRNA (CYTIDINE(34)-2'-O)-METHYLTRANSFERASE"/>
    <property type="match status" value="1"/>
</dbReference>
<feature type="binding site" evidence="6 7">
    <location>
        <position position="142"/>
    </location>
    <ligand>
        <name>S-adenosyl-L-methionine</name>
        <dbReference type="ChEBI" id="CHEBI:59789"/>
    </ligand>
</feature>
<evidence type="ECO:0000256" key="4">
    <source>
        <dbReference type="ARBA" id="ARBA00022691"/>
    </source>
</evidence>
<dbReference type="Proteomes" id="UP000326837">
    <property type="component" value="Chromosome"/>
</dbReference>
<dbReference type="PIRSF" id="PIRSF029256">
    <property type="entry name" value="SpoU_TrmH_prd"/>
    <property type="match status" value="1"/>
</dbReference>
<reference evidence="10" key="1">
    <citation type="submission" date="2019-10" db="EMBL/GenBank/DDBJ databases">
        <title>Lacipirellula parvula gen. nov., sp. nov., representing a lineage of planctomycetes widespread in freshwater anoxic habitats, and description of the family Lacipirellulaceae.</title>
        <authorList>
            <person name="Dedysh S.N."/>
            <person name="Kulichevskaya I.S."/>
            <person name="Beletsky A.V."/>
            <person name="Rakitin A.L."/>
            <person name="Mardanov A.V."/>
            <person name="Ivanova A.A."/>
            <person name="Saltykova V.X."/>
            <person name="Rijpstra W.I.C."/>
            <person name="Sinninghe Damste J.S."/>
            <person name="Ravin N.V."/>
        </authorList>
    </citation>
    <scope>NUCLEOTIDE SEQUENCE [LARGE SCALE GENOMIC DNA]</scope>
    <source>
        <strain evidence="10">PX69</strain>
    </source>
</reference>
<comment type="catalytic activity">
    <reaction evidence="6">
        <text>cytidine(34) in tRNA + S-adenosyl-L-methionine = 2'-O-methylcytidine(34) in tRNA + S-adenosyl-L-homocysteine + H(+)</text>
        <dbReference type="Rhea" id="RHEA:43084"/>
        <dbReference type="Rhea" id="RHEA-COMP:10331"/>
        <dbReference type="Rhea" id="RHEA-COMP:10332"/>
        <dbReference type="ChEBI" id="CHEBI:15378"/>
        <dbReference type="ChEBI" id="CHEBI:57856"/>
        <dbReference type="ChEBI" id="CHEBI:59789"/>
        <dbReference type="ChEBI" id="CHEBI:74495"/>
        <dbReference type="ChEBI" id="CHEBI:82748"/>
        <dbReference type="EC" id="2.1.1.207"/>
    </reaction>
</comment>
<feature type="binding site" evidence="6 7">
    <location>
        <position position="121"/>
    </location>
    <ligand>
        <name>S-adenosyl-L-methionine</name>
        <dbReference type="ChEBI" id="CHEBI:59789"/>
    </ligand>
</feature>
<proteinExistence type="inferred from homology"/>
<comment type="caution">
    <text evidence="6">Lacks conserved residue(s) required for the propagation of feature annotation.</text>
</comment>
<evidence type="ECO:0000256" key="1">
    <source>
        <dbReference type="ARBA" id="ARBA00022490"/>
    </source>
</evidence>
<dbReference type="SUPFAM" id="SSF75217">
    <property type="entry name" value="alpha/beta knot"/>
    <property type="match status" value="1"/>
</dbReference>
<comment type="similarity">
    <text evidence="6">Belongs to the class IV-like SAM-binding methyltransferase superfamily. RNA methyltransferase TrmH family. TrmL subfamily.</text>
</comment>
<dbReference type="GO" id="GO:0141102">
    <property type="term" value="F:tRNA (5-carboxymethylaminomethyluridine(34)-2'-O)-methyltransferase activity"/>
    <property type="evidence" value="ECO:0007669"/>
    <property type="project" value="RHEA"/>
</dbReference>
<dbReference type="GO" id="GO:0042802">
    <property type="term" value="F:identical protein binding"/>
    <property type="evidence" value="ECO:0007669"/>
    <property type="project" value="UniProtKB-ARBA"/>
</dbReference>
<keyword evidence="10" id="KW-1185">Reference proteome</keyword>
<evidence type="ECO:0000256" key="3">
    <source>
        <dbReference type="ARBA" id="ARBA00022679"/>
    </source>
</evidence>
<dbReference type="InterPro" id="IPR029026">
    <property type="entry name" value="tRNA_m1G_MTases_N"/>
</dbReference>
<dbReference type="GO" id="GO:0002130">
    <property type="term" value="P:wobble position ribose methylation"/>
    <property type="evidence" value="ECO:0007669"/>
    <property type="project" value="TreeGrafter"/>
</dbReference>
<keyword evidence="1 6" id="KW-0963">Cytoplasm</keyword>
<evidence type="ECO:0000313" key="10">
    <source>
        <dbReference type="Proteomes" id="UP000326837"/>
    </source>
</evidence>
<evidence type="ECO:0000256" key="5">
    <source>
        <dbReference type="ARBA" id="ARBA00022694"/>
    </source>
</evidence>
<dbReference type="InterPro" id="IPR016914">
    <property type="entry name" value="TrmL"/>
</dbReference>
<comment type="subcellular location">
    <subcellularLocation>
        <location evidence="6">Cytoplasm</location>
    </subcellularLocation>
</comment>
<keyword evidence="3 6" id="KW-0808">Transferase</keyword>
<gene>
    <name evidence="9" type="ORF">PLANPX_2244</name>
</gene>
<dbReference type="EC" id="2.1.1.207" evidence="6"/>
<dbReference type="GO" id="GO:0003723">
    <property type="term" value="F:RNA binding"/>
    <property type="evidence" value="ECO:0007669"/>
    <property type="project" value="InterPro"/>
</dbReference>
<dbReference type="KEGG" id="lpav:PLANPX_2244"/>